<organism evidence="2 3">
    <name type="scientific">Prorocentrum cordatum</name>
    <dbReference type="NCBI Taxonomy" id="2364126"/>
    <lineage>
        <taxon>Eukaryota</taxon>
        <taxon>Sar</taxon>
        <taxon>Alveolata</taxon>
        <taxon>Dinophyceae</taxon>
        <taxon>Prorocentrales</taxon>
        <taxon>Prorocentraceae</taxon>
        <taxon>Prorocentrum</taxon>
    </lineage>
</organism>
<evidence type="ECO:0000313" key="2">
    <source>
        <dbReference type="EMBL" id="CAK0883765.1"/>
    </source>
</evidence>
<protein>
    <submittedName>
        <fullName evidence="2">Uncharacterized protein</fullName>
    </submittedName>
</protein>
<proteinExistence type="predicted"/>
<sequence length="165" mass="18378">GKDKVLPVSYACRRSWMSWSKYWGRAHRLLSPRASRSAPHGTRIKLAATKKMQPMHKELTQTNELEEKQKQVDELQTLVEERKSKLEAKRVEVAELVAEFARTSALLASESGACHDPAPAGVKIEIANAEEMYAKYGGVQAFLNSADWVEIHKNIRVVYSGGVGG</sequence>
<keyword evidence="3" id="KW-1185">Reference proteome</keyword>
<evidence type="ECO:0000313" key="3">
    <source>
        <dbReference type="Proteomes" id="UP001189429"/>
    </source>
</evidence>
<feature type="non-terminal residue" evidence="2">
    <location>
        <position position="1"/>
    </location>
</feature>
<gene>
    <name evidence="2" type="ORF">PCOR1329_LOCUS65896</name>
</gene>
<comment type="caution">
    <text evidence="2">The sequence shown here is derived from an EMBL/GenBank/DDBJ whole genome shotgun (WGS) entry which is preliminary data.</text>
</comment>
<keyword evidence="1" id="KW-0175">Coiled coil</keyword>
<accession>A0ABN9WEW8</accession>
<dbReference type="EMBL" id="CAUYUJ010018460">
    <property type="protein sequence ID" value="CAK0883765.1"/>
    <property type="molecule type" value="Genomic_DNA"/>
</dbReference>
<evidence type="ECO:0000256" key="1">
    <source>
        <dbReference type="SAM" id="Coils"/>
    </source>
</evidence>
<feature type="non-terminal residue" evidence="2">
    <location>
        <position position="165"/>
    </location>
</feature>
<feature type="coiled-coil region" evidence="1">
    <location>
        <begin position="65"/>
        <end position="99"/>
    </location>
</feature>
<dbReference type="Proteomes" id="UP001189429">
    <property type="component" value="Unassembled WGS sequence"/>
</dbReference>
<reference evidence="2" key="1">
    <citation type="submission" date="2023-10" db="EMBL/GenBank/DDBJ databases">
        <authorList>
            <person name="Chen Y."/>
            <person name="Shah S."/>
            <person name="Dougan E. K."/>
            <person name="Thang M."/>
            <person name="Chan C."/>
        </authorList>
    </citation>
    <scope>NUCLEOTIDE SEQUENCE [LARGE SCALE GENOMIC DNA]</scope>
</reference>
<name>A0ABN9WEW8_9DINO</name>